<evidence type="ECO:0000259" key="9">
    <source>
        <dbReference type="PROSITE" id="PS01124"/>
    </source>
</evidence>
<evidence type="ECO:0000256" key="5">
    <source>
        <dbReference type="ARBA" id="ARBA00023125"/>
    </source>
</evidence>
<dbReference type="SUPFAM" id="SSF47384">
    <property type="entry name" value="Homodimeric domain of signal transducing histidine kinase"/>
    <property type="match status" value="1"/>
</dbReference>
<proteinExistence type="predicted"/>
<dbReference type="InterPro" id="IPR004358">
    <property type="entry name" value="Sig_transdc_His_kin-like_C"/>
</dbReference>
<dbReference type="Pfam" id="PF00512">
    <property type="entry name" value="HisKA"/>
    <property type="match status" value="1"/>
</dbReference>
<keyword evidence="4" id="KW-0805">Transcription regulation</keyword>
<keyword evidence="8" id="KW-0472">Membrane</keyword>
<dbReference type="Pfam" id="PF07494">
    <property type="entry name" value="Reg_prop"/>
    <property type="match status" value="6"/>
</dbReference>
<dbReference type="PROSITE" id="PS00041">
    <property type="entry name" value="HTH_ARAC_FAMILY_1"/>
    <property type="match status" value="1"/>
</dbReference>
<evidence type="ECO:0000313" key="12">
    <source>
        <dbReference type="EMBL" id="MEJ2901307.1"/>
    </source>
</evidence>
<feature type="transmembrane region" description="Helical" evidence="8">
    <location>
        <begin position="772"/>
        <end position="794"/>
    </location>
</feature>
<dbReference type="InterPro" id="IPR011123">
    <property type="entry name" value="Y_Y_Y"/>
</dbReference>
<dbReference type="SUPFAM" id="SSF55874">
    <property type="entry name" value="ATPase domain of HSP90 chaperone/DNA topoisomerase II/histidine kinase"/>
    <property type="match status" value="1"/>
</dbReference>
<gene>
    <name evidence="12" type="ORF">WAE58_02650</name>
</gene>
<dbReference type="SUPFAM" id="SSF52172">
    <property type="entry name" value="CheY-like"/>
    <property type="match status" value="1"/>
</dbReference>
<feature type="domain" description="HTH araC/xylS-type" evidence="9">
    <location>
        <begin position="1221"/>
        <end position="1320"/>
    </location>
</feature>
<dbReference type="InterPro" id="IPR013783">
    <property type="entry name" value="Ig-like_fold"/>
</dbReference>
<keyword evidence="13" id="KW-1185">Reference proteome</keyword>
<dbReference type="Gene3D" id="2.130.10.10">
    <property type="entry name" value="YVTN repeat-like/Quinoprotein amine dehydrogenase"/>
    <property type="match status" value="2"/>
</dbReference>
<dbReference type="PROSITE" id="PS50109">
    <property type="entry name" value="HIS_KIN"/>
    <property type="match status" value="1"/>
</dbReference>
<dbReference type="PRINTS" id="PR00344">
    <property type="entry name" value="BCTRLSENSOR"/>
</dbReference>
<dbReference type="InterPro" id="IPR005467">
    <property type="entry name" value="His_kinase_dom"/>
</dbReference>
<dbReference type="Gene3D" id="1.10.287.130">
    <property type="match status" value="1"/>
</dbReference>
<dbReference type="InterPro" id="IPR003594">
    <property type="entry name" value="HATPase_dom"/>
</dbReference>
<dbReference type="Gene3D" id="3.30.565.10">
    <property type="entry name" value="Histidine kinase-like ATPase, C-terminal domain"/>
    <property type="match status" value="1"/>
</dbReference>
<dbReference type="EC" id="2.7.13.3" evidence="2"/>
<dbReference type="CDD" id="cd00075">
    <property type="entry name" value="HATPase"/>
    <property type="match status" value="1"/>
</dbReference>
<feature type="domain" description="Histidine kinase" evidence="10">
    <location>
        <begin position="830"/>
        <end position="1043"/>
    </location>
</feature>
<dbReference type="Proteomes" id="UP001378956">
    <property type="component" value="Unassembled WGS sequence"/>
</dbReference>
<dbReference type="SMART" id="SM00342">
    <property type="entry name" value="HTH_ARAC"/>
    <property type="match status" value="1"/>
</dbReference>
<dbReference type="SMART" id="SM00387">
    <property type="entry name" value="HATPase_c"/>
    <property type="match status" value="1"/>
</dbReference>
<dbReference type="InterPro" id="IPR011110">
    <property type="entry name" value="Reg_prop"/>
</dbReference>
<keyword evidence="8" id="KW-1133">Transmembrane helix</keyword>
<reference evidence="12 13" key="1">
    <citation type="submission" date="2024-03" db="EMBL/GenBank/DDBJ databases">
        <title>Sequence of Lycoming College Course Isolates.</title>
        <authorList>
            <person name="Plotts O."/>
            <person name="Newman J."/>
        </authorList>
    </citation>
    <scope>NUCLEOTIDE SEQUENCE [LARGE SCALE GENOMIC DNA]</scope>
    <source>
        <strain evidence="12 13">CJB-3</strain>
    </source>
</reference>
<dbReference type="Pfam" id="PF07495">
    <property type="entry name" value="Y_Y_Y"/>
    <property type="match status" value="1"/>
</dbReference>
<evidence type="ECO:0000256" key="6">
    <source>
        <dbReference type="ARBA" id="ARBA00023163"/>
    </source>
</evidence>
<evidence type="ECO:0000256" key="8">
    <source>
        <dbReference type="SAM" id="Phobius"/>
    </source>
</evidence>
<feature type="modified residue" description="4-aspartylphosphate" evidence="7">
    <location>
        <position position="1122"/>
    </location>
</feature>
<dbReference type="InterPro" id="IPR011006">
    <property type="entry name" value="CheY-like_superfamily"/>
</dbReference>
<evidence type="ECO:0000256" key="7">
    <source>
        <dbReference type="PROSITE-ProRule" id="PRU00169"/>
    </source>
</evidence>
<dbReference type="InterPro" id="IPR018060">
    <property type="entry name" value="HTH_AraC"/>
</dbReference>
<dbReference type="PROSITE" id="PS50110">
    <property type="entry name" value="RESPONSE_REGULATORY"/>
    <property type="match status" value="1"/>
</dbReference>
<evidence type="ECO:0000256" key="2">
    <source>
        <dbReference type="ARBA" id="ARBA00012438"/>
    </source>
</evidence>
<accession>A0ABU8NIE5</accession>
<name>A0ABU8NIE5_9SPHI</name>
<dbReference type="CDD" id="cd17574">
    <property type="entry name" value="REC_OmpR"/>
    <property type="match status" value="1"/>
</dbReference>
<dbReference type="InterPro" id="IPR009057">
    <property type="entry name" value="Homeodomain-like_sf"/>
</dbReference>
<feature type="domain" description="Response regulatory" evidence="11">
    <location>
        <begin position="1074"/>
        <end position="1189"/>
    </location>
</feature>
<dbReference type="InterPro" id="IPR001789">
    <property type="entry name" value="Sig_transdc_resp-reg_receiver"/>
</dbReference>
<dbReference type="InterPro" id="IPR036097">
    <property type="entry name" value="HisK_dim/P_sf"/>
</dbReference>
<dbReference type="RefSeq" id="WP_337715133.1">
    <property type="nucleotide sequence ID" value="NZ_JBBEUB010000001.1"/>
</dbReference>
<organism evidence="12 13">
    <name type="scientific">Pedobacter panaciterrae</name>
    <dbReference type="NCBI Taxonomy" id="363849"/>
    <lineage>
        <taxon>Bacteria</taxon>
        <taxon>Pseudomonadati</taxon>
        <taxon>Bacteroidota</taxon>
        <taxon>Sphingobacteriia</taxon>
        <taxon>Sphingobacteriales</taxon>
        <taxon>Sphingobacteriaceae</taxon>
        <taxon>Pedobacter</taxon>
    </lineage>
</organism>
<dbReference type="EMBL" id="JBBEUB010000001">
    <property type="protein sequence ID" value="MEJ2901307.1"/>
    <property type="molecule type" value="Genomic_DNA"/>
</dbReference>
<protein>
    <recommendedName>
        <fullName evidence="2">histidine kinase</fullName>
        <ecNumber evidence="2">2.7.13.3</ecNumber>
    </recommendedName>
</protein>
<dbReference type="Gene3D" id="3.40.50.2300">
    <property type="match status" value="1"/>
</dbReference>
<dbReference type="PANTHER" id="PTHR43547:SF2">
    <property type="entry name" value="HYBRID SIGNAL TRANSDUCTION HISTIDINE KINASE C"/>
    <property type="match status" value="1"/>
</dbReference>
<dbReference type="InterPro" id="IPR018062">
    <property type="entry name" value="HTH_AraC-typ_CS"/>
</dbReference>
<keyword evidence="6" id="KW-0804">Transcription</keyword>
<evidence type="ECO:0000259" key="11">
    <source>
        <dbReference type="PROSITE" id="PS50110"/>
    </source>
</evidence>
<evidence type="ECO:0000313" key="13">
    <source>
        <dbReference type="Proteomes" id="UP001378956"/>
    </source>
</evidence>
<comment type="caution">
    <text evidence="12">The sequence shown here is derived from an EMBL/GenBank/DDBJ whole genome shotgun (WGS) entry which is preliminary data.</text>
</comment>
<dbReference type="Pfam" id="PF00072">
    <property type="entry name" value="Response_reg"/>
    <property type="match status" value="1"/>
</dbReference>
<dbReference type="SMART" id="SM00448">
    <property type="entry name" value="REC"/>
    <property type="match status" value="1"/>
</dbReference>
<comment type="catalytic activity">
    <reaction evidence="1">
        <text>ATP + protein L-histidine = ADP + protein N-phospho-L-histidine.</text>
        <dbReference type="EC" id="2.7.13.3"/>
    </reaction>
</comment>
<evidence type="ECO:0000256" key="4">
    <source>
        <dbReference type="ARBA" id="ARBA00023015"/>
    </source>
</evidence>
<dbReference type="CDD" id="cd00082">
    <property type="entry name" value="HisKA"/>
    <property type="match status" value="1"/>
</dbReference>
<dbReference type="InterPro" id="IPR003661">
    <property type="entry name" value="HisK_dim/P_dom"/>
</dbReference>
<dbReference type="PROSITE" id="PS01124">
    <property type="entry name" value="HTH_ARAC_FAMILY_2"/>
    <property type="match status" value="1"/>
</dbReference>
<sequence>MNKFLLILSILIGVVVSTFAQSYTFRHYQVENGLSYNSVICSLQDRKGFLWFGTKDGLNRFDGYTFKIFRNDPDNPKSIGNNFIHSLYEDKNENIWVGTLIGLYKYNPLNESFDLVESTKNRDIRDIKLDRKGNIWYIAGLTLCRYNEKSKKLNTFEQRVYSGATSLTITANDEVWVSTTDGFIQKYNDKKNTFENYNVFINSKPTISSWIEKLHDTGKGFFFIGTSNQGIKTFDLNTLTYKDILVANPDQTPIYARDFITKDNTEYWIATESGLFIYNIKTGKYSNLRNKFNDPYSISDNAVYTLARDKEGGIWAGTYFGGVNYYPNQYTSFDKFFPQGGGNSLSGYAVREICNDKEGNIWIGTEDGGLNKLDHKTGVFEHFKPTGDKTSISHTNIHGLLVVDDELWIGTFERGLDVMDIKTSKVIRHYRAGQAPNELKSNFIESLLKTRSGEILVGTSFGLYRYNRAGNDFTLLNEVPGNLHYSNLIEDSHGTIWASSLRDGLYFYNPTNRTSGYYKYEENNRKSLSSNAINSTFEDANGGLWVATENGLNQFNEKERNFRRYNSKSGFLSNVFYKILEDRNGNLWISTSRGLVCFNPATNRIKSYTKANGLLSDQFNYSSAFKDANGRMYFGSVKGLISYFPDQFRQNKFVSPVYITGFQVYNKEIEINKKNSPLSRSINFTDEIELAHDQSTFSIDFAALGYTAPEMTEYTFKMEGLDKSWTYLKTNRKVYFTNLFPGTYVFKLKAANSSGMWSNKITELKIIIKPPIWASPLAFLFYALVIAVAIYYAIRYYHQRISNKNKRKIELWESKKEKELYHAKIEFFTYVTHEIRTPLTLIKGPLEEVMKKTEEIPAITDNLVIMKKNTNRLIELTDQLLDFRKTEIKGFNLNFVNINVSKLLEENCLRYKSAMEQKELRLTVNSPEKPLYAYADPEALNKILSNLIDNAVKYASEQIAITLNSDPNNFDIEVKSDGDLIPFNMHKKIFEPFYRMESNKNQRGTGIGLPLARSLAELHEGTLQLRTNDGIWNVFSLVLPKHHEREFKINDDLPDELPVVREVTQENKNIESPVILLVEDNIEIREFITDKLIKDFQVIQTGNGEEALDVLKQKSIHLIISDIMMPVMDGYELCKAVKDNLEYTHIPIILLTAKNTLQSKIEGLEVGADAYLEKPFSPDHLLTQISNLLASRDKIKNYFASSPLVHIKSMAYNKADEAFLEKLNEIINKNIDNKSLDVDLLADAMNMSRPTLYRKIKAISNLSPHELINITRLKKAAELLVEGNYKILKIASMTGFSSQAQFGRCFVKQFGMTPSEYAGSKHLVITEGVS</sequence>
<dbReference type="Pfam" id="PF02518">
    <property type="entry name" value="HATPase_c"/>
    <property type="match status" value="1"/>
</dbReference>
<evidence type="ECO:0000256" key="3">
    <source>
        <dbReference type="ARBA" id="ARBA00022553"/>
    </source>
</evidence>
<dbReference type="PANTHER" id="PTHR43547">
    <property type="entry name" value="TWO-COMPONENT HISTIDINE KINASE"/>
    <property type="match status" value="1"/>
</dbReference>
<keyword evidence="3 7" id="KW-0597">Phosphoprotein</keyword>
<dbReference type="Gene3D" id="1.10.10.60">
    <property type="entry name" value="Homeodomain-like"/>
    <property type="match status" value="1"/>
</dbReference>
<keyword evidence="5" id="KW-0238">DNA-binding</keyword>
<keyword evidence="8" id="KW-0812">Transmembrane</keyword>
<dbReference type="InterPro" id="IPR036890">
    <property type="entry name" value="HATPase_C_sf"/>
</dbReference>
<dbReference type="SUPFAM" id="SSF63829">
    <property type="entry name" value="Calcium-dependent phosphotriesterase"/>
    <property type="match status" value="3"/>
</dbReference>
<dbReference type="Gene3D" id="2.60.40.10">
    <property type="entry name" value="Immunoglobulins"/>
    <property type="match status" value="1"/>
</dbReference>
<evidence type="ECO:0000259" key="10">
    <source>
        <dbReference type="PROSITE" id="PS50109"/>
    </source>
</evidence>
<dbReference type="InterPro" id="IPR015943">
    <property type="entry name" value="WD40/YVTN_repeat-like_dom_sf"/>
</dbReference>
<dbReference type="Pfam" id="PF12833">
    <property type="entry name" value="HTH_18"/>
    <property type="match status" value="1"/>
</dbReference>
<evidence type="ECO:0000256" key="1">
    <source>
        <dbReference type="ARBA" id="ARBA00000085"/>
    </source>
</evidence>
<dbReference type="SUPFAM" id="SSF46689">
    <property type="entry name" value="Homeodomain-like"/>
    <property type="match status" value="1"/>
</dbReference>
<dbReference type="SMART" id="SM00388">
    <property type="entry name" value="HisKA"/>
    <property type="match status" value="1"/>
</dbReference>